<gene>
    <name evidence="1" type="ORF">G3570_10475</name>
</gene>
<reference evidence="1 2" key="1">
    <citation type="submission" date="2020-02" db="EMBL/GenBank/DDBJ databases">
        <title>Balneolaceae bacterium YR4-1, complete genome.</title>
        <authorList>
            <person name="Li Y."/>
            <person name="Wu S."/>
        </authorList>
    </citation>
    <scope>NUCLEOTIDE SEQUENCE [LARGE SCALE GENOMIC DNA]</scope>
    <source>
        <strain evidence="1 2">YR4-1</strain>
    </source>
</reference>
<organism evidence="1 2">
    <name type="scientific">Halalkalibaculum roseum</name>
    <dbReference type="NCBI Taxonomy" id="2709311"/>
    <lineage>
        <taxon>Bacteria</taxon>
        <taxon>Pseudomonadati</taxon>
        <taxon>Balneolota</taxon>
        <taxon>Balneolia</taxon>
        <taxon>Balneolales</taxon>
        <taxon>Balneolaceae</taxon>
        <taxon>Halalkalibaculum</taxon>
    </lineage>
</organism>
<comment type="caution">
    <text evidence="1">The sequence shown here is derived from an EMBL/GenBank/DDBJ whole genome shotgun (WGS) entry which is preliminary data.</text>
</comment>
<proteinExistence type="predicted"/>
<accession>A0A6M1SPN3</accession>
<dbReference type="EMBL" id="JAALLT010000003">
    <property type="protein sequence ID" value="NGP77059.1"/>
    <property type="molecule type" value="Genomic_DNA"/>
</dbReference>
<evidence type="ECO:0000313" key="2">
    <source>
        <dbReference type="Proteomes" id="UP000473278"/>
    </source>
</evidence>
<protein>
    <submittedName>
        <fullName evidence="1">3-methyladenine DNA glycosylase</fullName>
    </submittedName>
</protein>
<name>A0A6M1SPN3_9BACT</name>
<dbReference type="RefSeq" id="WP_165142056.1">
    <property type="nucleotide sequence ID" value="NZ_JAALLT010000003.1"/>
</dbReference>
<dbReference type="AlphaFoldDB" id="A0A6M1SPN3"/>
<evidence type="ECO:0000313" key="1">
    <source>
        <dbReference type="EMBL" id="NGP77059.1"/>
    </source>
</evidence>
<sequence length="302" mass="35865">MISTDTKTEPVHSEIKRSDWRQRIRAHKEAVSNRIDDYLELRQQHRKDPVLDFLFEYYAFRPSHLRRWSPGFGVLLRGNEKDSYPELSELSMGMKGAYLNPEYFPENRKRSIRWILELLENSGRRKPSFGCFGMHEWAMVYKKDKDQIRHRDIPLRMDKEKLASFVESRPLVCTHFDAFRFFAKPAKPLNKFELSRDSFSNTEQAGCIHTNMDLYKWAFKGFPWISSEVILEAFDLAVEARTVDMKASPYDLEAYGLEPIRIETESGRMAYLEAQKAIYERSKPIRDHLIKEYRTLVHYFDE</sequence>
<dbReference type="Proteomes" id="UP000473278">
    <property type="component" value="Unassembled WGS sequence"/>
</dbReference>
<keyword evidence="2" id="KW-1185">Reference proteome</keyword>